<sequence length="78" mass="9054">MSRDSKEQIQDLPPSAKLVYKVLEYEGSATQSQLIEETRLSERTVRYALGELQSIDVVEQEIYFADARKRLYSLNRTV</sequence>
<reference evidence="1 2" key="1">
    <citation type="journal article" date="2019" name="Int. J. Syst. Evol. Microbiol.">
        <title>The Global Catalogue of Microorganisms (GCM) 10K type strain sequencing project: providing services to taxonomists for standard genome sequencing and annotation.</title>
        <authorList>
            <consortium name="The Broad Institute Genomics Platform"/>
            <consortium name="The Broad Institute Genome Sequencing Center for Infectious Disease"/>
            <person name="Wu L."/>
            <person name="Ma J."/>
        </authorList>
    </citation>
    <scope>NUCLEOTIDE SEQUENCE [LARGE SCALE GENOMIC DNA]</scope>
    <source>
        <strain evidence="1 2">RDMS1</strain>
    </source>
</reference>
<proteinExistence type="predicted"/>
<dbReference type="SUPFAM" id="SSF46785">
    <property type="entry name" value="Winged helix' DNA-binding domain"/>
    <property type="match status" value="1"/>
</dbReference>
<dbReference type="AlphaFoldDB" id="A0ABD5YNG5"/>
<comment type="caution">
    <text evidence="1">The sequence shown here is derived from an EMBL/GenBank/DDBJ whole genome shotgun (WGS) entry which is preliminary data.</text>
</comment>
<accession>A0ABD5YNG5</accession>
<protein>
    <submittedName>
        <fullName evidence="1">Winged helix-turn-helix transcriptional regulator</fullName>
    </submittedName>
</protein>
<keyword evidence="2" id="KW-1185">Reference proteome</keyword>
<dbReference type="RefSeq" id="WP_248905384.1">
    <property type="nucleotide sequence ID" value="NZ_CP109979.1"/>
</dbReference>
<organism evidence="1 2">
    <name type="scientific">Halocatena marina</name>
    <dbReference type="NCBI Taxonomy" id="2934937"/>
    <lineage>
        <taxon>Archaea</taxon>
        <taxon>Methanobacteriati</taxon>
        <taxon>Methanobacteriota</taxon>
        <taxon>Stenosarchaea group</taxon>
        <taxon>Halobacteria</taxon>
        <taxon>Halobacteriales</taxon>
        <taxon>Natronomonadaceae</taxon>
        <taxon>Halocatena</taxon>
    </lineage>
</organism>
<dbReference type="EMBL" id="JBHTAX010000001">
    <property type="protein sequence ID" value="MFC7189332.1"/>
    <property type="molecule type" value="Genomic_DNA"/>
</dbReference>
<dbReference type="InterPro" id="IPR036388">
    <property type="entry name" value="WH-like_DNA-bd_sf"/>
</dbReference>
<name>A0ABD5YNG5_9EURY</name>
<evidence type="ECO:0000313" key="2">
    <source>
        <dbReference type="Proteomes" id="UP001596417"/>
    </source>
</evidence>
<dbReference type="Gene3D" id="1.10.10.10">
    <property type="entry name" value="Winged helix-like DNA-binding domain superfamily/Winged helix DNA-binding domain"/>
    <property type="match status" value="1"/>
</dbReference>
<dbReference type="Proteomes" id="UP001596417">
    <property type="component" value="Unassembled WGS sequence"/>
</dbReference>
<dbReference type="Pfam" id="PF13412">
    <property type="entry name" value="HTH_24"/>
    <property type="match status" value="1"/>
</dbReference>
<dbReference type="GeneID" id="76198903"/>
<evidence type="ECO:0000313" key="1">
    <source>
        <dbReference type="EMBL" id="MFC7189332.1"/>
    </source>
</evidence>
<dbReference type="InterPro" id="IPR036390">
    <property type="entry name" value="WH_DNA-bd_sf"/>
</dbReference>
<gene>
    <name evidence="1" type="ORF">ACFQL7_05375</name>
</gene>